<feature type="compositionally biased region" description="Polar residues" evidence="9">
    <location>
        <begin position="287"/>
        <end position="296"/>
    </location>
</feature>
<evidence type="ECO:0000256" key="1">
    <source>
        <dbReference type="ARBA" id="ARBA00004123"/>
    </source>
</evidence>
<evidence type="ECO:0000256" key="4">
    <source>
        <dbReference type="ARBA" id="ARBA00023159"/>
    </source>
</evidence>
<feature type="compositionally biased region" description="Polar residues" evidence="9">
    <location>
        <begin position="335"/>
        <end position="349"/>
    </location>
</feature>
<evidence type="ECO:0000256" key="7">
    <source>
        <dbReference type="ARBA" id="ARBA00025911"/>
    </source>
</evidence>
<comment type="caution">
    <text evidence="10">The sequence shown here is derived from an EMBL/GenBank/DDBJ whole genome shotgun (WGS) entry which is preliminary data.</text>
</comment>
<dbReference type="GO" id="GO:0003700">
    <property type="term" value="F:DNA-binding transcription factor activity"/>
    <property type="evidence" value="ECO:0007669"/>
    <property type="project" value="UniProtKB-UniRule"/>
</dbReference>
<feature type="region of interest" description="Disordered" evidence="9">
    <location>
        <begin position="333"/>
        <end position="386"/>
    </location>
</feature>
<evidence type="ECO:0000313" key="10">
    <source>
        <dbReference type="EMBL" id="KAH0449536.1"/>
    </source>
</evidence>
<keyword evidence="2 8" id="KW-0805">Transcription regulation</keyword>
<proteinExistence type="inferred from homology"/>
<evidence type="ECO:0000256" key="2">
    <source>
        <dbReference type="ARBA" id="ARBA00023015"/>
    </source>
</evidence>
<evidence type="ECO:0000313" key="11">
    <source>
        <dbReference type="Proteomes" id="UP000775213"/>
    </source>
</evidence>
<dbReference type="Pfam" id="PF02045">
    <property type="entry name" value="CBFB_NFYA"/>
    <property type="match status" value="1"/>
</dbReference>
<feature type="region of interest" description="Disordered" evidence="9">
    <location>
        <begin position="270"/>
        <end position="296"/>
    </location>
</feature>
<keyword evidence="6 8" id="KW-0539">Nucleus</keyword>
<gene>
    <name evidence="10" type="ORF">IEQ34_020228</name>
</gene>
<feature type="region of interest" description="Disordered" evidence="9">
    <location>
        <begin position="122"/>
        <end position="152"/>
    </location>
</feature>
<dbReference type="GO" id="GO:0003677">
    <property type="term" value="F:DNA binding"/>
    <property type="evidence" value="ECO:0007669"/>
    <property type="project" value="UniProtKB-KW"/>
</dbReference>
<name>A0AAV7FZL2_DENCH</name>
<feature type="compositionally biased region" description="Polar residues" evidence="9">
    <location>
        <begin position="141"/>
        <end position="152"/>
    </location>
</feature>
<dbReference type="PROSITE" id="PS51152">
    <property type="entry name" value="NFYA_HAP2_2"/>
    <property type="match status" value="1"/>
</dbReference>
<keyword evidence="11" id="KW-1185">Reference proteome</keyword>
<comment type="subcellular location">
    <subcellularLocation>
        <location evidence="1 8">Nucleus</location>
    </subcellularLocation>
</comment>
<dbReference type="Proteomes" id="UP000775213">
    <property type="component" value="Unassembled WGS sequence"/>
</dbReference>
<keyword evidence="3 8" id="KW-0238">DNA-binding</keyword>
<protein>
    <recommendedName>
        <fullName evidence="8">Nuclear transcription factor Y subunit</fullName>
    </recommendedName>
</protein>
<comment type="subunit">
    <text evidence="7">Heterotrimeric transcription factor composed of three components, NF-YA, NF-YB and NF-YC. NF-YB and NF-YC must interact and dimerize for NF-YA association and DNA binding.</text>
</comment>
<dbReference type="PROSITE" id="PS00686">
    <property type="entry name" value="NFYA_HAP2_1"/>
    <property type="match status" value="1"/>
</dbReference>
<dbReference type="PRINTS" id="PR00616">
    <property type="entry name" value="CCAATSUBUNTB"/>
</dbReference>
<feature type="compositionally biased region" description="Polar residues" evidence="9">
    <location>
        <begin position="122"/>
        <end position="133"/>
    </location>
</feature>
<dbReference type="SMART" id="SM00521">
    <property type="entry name" value="CBF"/>
    <property type="match status" value="1"/>
</dbReference>
<feature type="compositionally biased region" description="Basic and acidic residues" evidence="9">
    <location>
        <begin position="357"/>
        <end position="373"/>
    </location>
</feature>
<evidence type="ECO:0000256" key="5">
    <source>
        <dbReference type="ARBA" id="ARBA00023163"/>
    </source>
</evidence>
<dbReference type="InterPro" id="IPR001289">
    <property type="entry name" value="NFYA"/>
</dbReference>
<dbReference type="InterPro" id="IPR018362">
    <property type="entry name" value="CCAAT-binding_factor_CS"/>
</dbReference>
<evidence type="ECO:0000256" key="3">
    <source>
        <dbReference type="ARBA" id="ARBA00023125"/>
    </source>
</evidence>
<organism evidence="10 11">
    <name type="scientific">Dendrobium chrysotoxum</name>
    <name type="common">Orchid</name>
    <dbReference type="NCBI Taxonomy" id="161865"/>
    <lineage>
        <taxon>Eukaryota</taxon>
        <taxon>Viridiplantae</taxon>
        <taxon>Streptophyta</taxon>
        <taxon>Embryophyta</taxon>
        <taxon>Tracheophyta</taxon>
        <taxon>Spermatophyta</taxon>
        <taxon>Magnoliopsida</taxon>
        <taxon>Liliopsida</taxon>
        <taxon>Asparagales</taxon>
        <taxon>Orchidaceae</taxon>
        <taxon>Epidendroideae</taxon>
        <taxon>Malaxideae</taxon>
        <taxon>Dendrobiinae</taxon>
        <taxon>Dendrobium</taxon>
    </lineage>
</organism>
<comment type="similarity">
    <text evidence="8">Belongs to the NFYA/HAP2 subunit family.</text>
</comment>
<dbReference type="AlphaFoldDB" id="A0AAV7FZL2"/>
<keyword evidence="4" id="KW-0010">Activator</keyword>
<keyword evidence="5 8" id="KW-0804">Transcription</keyword>
<evidence type="ECO:0000256" key="8">
    <source>
        <dbReference type="RuleBase" id="RU367155"/>
    </source>
</evidence>
<comment type="function">
    <text evidence="8">Component of the sequence-specific heterotrimeric transcription factor (NF-Y) which specifically recognizes a 5'-CCAAT-3' box motif found in the promoters of its target genes.</text>
</comment>
<evidence type="ECO:0000256" key="6">
    <source>
        <dbReference type="ARBA" id="ARBA00023242"/>
    </source>
</evidence>
<dbReference type="PANTHER" id="PTHR12632">
    <property type="entry name" value="TRANSCRIPTION FACTOR NF-Y ALPHA-RELATED"/>
    <property type="match status" value="1"/>
</dbReference>
<accession>A0AAV7FZL2</accession>
<dbReference type="GO" id="GO:0016602">
    <property type="term" value="C:CCAAT-binding factor complex"/>
    <property type="evidence" value="ECO:0007669"/>
    <property type="project" value="InterPro"/>
</dbReference>
<sequence>MTRVTWPTADVGSSTRGLSWNRRALTGLRATKNRRKGERIFEKLMAEKGWNGTNYRLSRGFSLFAFGVKKAWRLDPMAEILGNTIPTATCHRFLPLNYGGKVMDLVLFLQFLYQRGDSNIGQLKQQDSSSGKSDATKDIRNGNSPQEQQQMQPISTLLPPMMPEYIMPHTQLELGQSVACAAYSFSDPYHGMMAAYVPQALVHPQFLGMPHARMPLPLEMAEEPVYVNAKQYHGILRRRQSRAKAELEKKTVKSRKPYLHESRHLHAMRRARGCGGRFLNTKKNEADSSNSNPENGLASASVSFGYESLLSDTSANPDSARARPALQSVLKPHKYTSNSDGYQHSSGFQLSPFHPNQGERMDEGDFSGQRRADLLANQPKKRALAI</sequence>
<dbReference type="Gene3D" id="6.10.250.2430">
    <property type="match status" value="1"/>
</dbReference>
<dbReference type="EMBL" id="JAGFBR010000018">
    <property type="protein sequence ID" value="KAH0449536.1"/>
    <property type="molecule type" value="Genomic_DNA"/>
</dbReference>
<evidence type="ECO:0000256" key="9">
    <source>
        <dbReference type="SAM" id="MobiDB-lite"/>
    </source>
</evidence>
<reference evidence="10 11" key="1">
    <citation type="journal article" date="2021" name="Hortic Res">
        <title>Chromosome-scale assembly of the Dendrobium chrysotoxum genome enhances the understanding of orchid evolution.</title>
        <authorList>
            <person name="Zhang Y."/>
            <person name="Zhang G.Q."/>
            <person name="Zhang D."/>
            <person name="Liu X.D."/>
            <person name="Xu X.Y."/>
            <person name="Sun W.H."/>
            <person name="Yu X."/>
            <person name="Zhu X."/>
            <person name="Wang Z.W."/>
            <person name="Zhao X."/>
            <person name="Zhong W.Y."/>
            <person name="Chen H."/>
            <person name="Yin W.L."/>
            <person name="Huang T."/>
            <person name="Niu S.C."/>
            <person name="Liu Z.J."/>
        </authorList>
    </citation>
    <scope>NUCLEOTIDE SEQUENCE [LARGE SCALE GENOMIC DNA]</scope>
    <source>
        <strain evidence="10">Lindl</strain>
    </source>
</reference>